<reference evidence="2" key="1">
    <citation type="submission" date="2023-03" db="EMBL/GenBank/DDBJ databases">
        <title>Massive genome expansion in bonnet fungi (Mycena s.s.) driven by repeated elements and novel gene families across ecological guilds.</title>
        <authorList>
            <consortium name="Lawrence Berkeley National Laboratory"/>
            <person name="Harder C.B."/>
            <person name="Miyauchi S."/>
            <person name="Viragh M."/>
            <person name="Kuo A."/>
            <person name="Thoen E."/>
            <person name="Andreopoulos B."/>
            <person name="Lu D."/>
            <person name="Skrede I."/>
            <person name="Drula E."/>
            <person name="Henrissat B."/>
            <person name="Morin E."/>
            <person name="Kohler A."/>
            <person name="Barry K."/>
            <person name="LaButti K."/>
            <person name="Morin E."/>
            <person name="Salamov A."/>
            <person name="Lipzen A."/>
            <person name="Mereny Z."/>
            <person name="Hegedus B."/>
            <person name="Baldrian P."/>
            <person name="Stursova M."/>
            <person name="Weitz H."/>
            <person name="Taylor A."/>
            <person name="Grigoriev I.V."/>
            <person name="Nagy L.G."/>
            <person name="Martin F."/>
            <person name="Kauserud H."/>
        </authorList>
    </citation>
    <scope>NUCLEOTIDE SEQUENCE</scope>
    <source>
        <strain evidence="2">CBHHK182m</strain>
    </source>
</reference>
<dbReference type="Proteomes" id="UP001215598">
    <property type="component" value="Unassembled WGS sequence"/>
</dbReference>
<organism evidence="2 3">
    <name type="scientific">Mycena metata</name>
    <dbReference type="NCBI Taxonomy" id="1033252"/>
    <lineage>
        <taxon>Eukaryota</taxon>
        <taxon>Fungi</taxon>
        <taxon>Dikarya</taxon>
        <taxon>Basidiomycota</taxon>
        <taxon>Agaricomycotina</taxon>
        <taxon>Agaricomycetes</taxon>
        <taxon>Agaricomycetidae</taxon>
        <taxon>Agaricales</taxon>
        <taxon>Marasmiineae</taxon>
        <taxon>Mycenaceae</taxon>
        <taxon>Mycena</taxon>
    </lineage>
</organism>
<feature type="region of interest" description="Disordered" evidence="1">
    <location>
        <begin position="181"/>
        <end position="208"/>
    </location>
</feature>
<sequence>MDGVSMNHVVLHRNLAAASSKLNWSRRTPHIFVSAPWNGCPKLTGSAGKIGADAYALTLAPVDPDAGPGSRTHDCAYTPPSAEYTPPMPINEARTSRKSTPARNGRNAKVDTTGCLHNPQRLRRSPLAQLRADSTFAPRPHRSDRTSMQIPARTHRLNVGTAGVHHRVLRILPAWDRRAHIAEPTRQRPPRPHCSDRPASASHPCPSA</sequence>
<evidence type="ECO:0000313" key="3">
    <source>
        <dbReference type="Proteomes" id="UP001215598"/>
    </source>
</evidence>
<proteinExistence type="predicted"/>
<evidence type="ECO:0000256" key="1">
    <source>
        <dbReference type="SAM" id="MobiDB-lite"/>
    </source>
</evidence>
<dbReference type="EMBL" id="JARKIB010000073">
    <property type="protein sequence ID" value="KAJ7748396.1"/>
    <property type="molecule type" value="Genomic_DNA"/>
</dbReference>
<name>A0AAD7IQJ2_9AGAR</name>
<protein>
    <submittedName>
        <fullName evidence="2">Uncharacterized protein</fullName>
    </submittedName>
</protein>
<gene>
    <name evidence="2" type="ORF">B0H16DRAFT_1725585</name>
</gene>
<comment type="caution">
    <text evidence="2">The sequence shown here is derived from an EMBL/GenBank/DDBJ whole genome shotgun (WGS) entry which is preliminary data.</text>
</comment>
<accession>A0AAD7IQJ2</accession>
<dbReference type="AlphaFoldDB" id="A0AAD7IQJ2"/>
<feature type="region of interest" description="Disordered" evidence="1">
    <location>
        <begin position="79"/>
        <end position="118"/>
    </location>
</feature>
<evidence type="ECO:0000313" key="2">
    <source>
        <dbReference type="EMBL" id="KAJ7748396.1"/>
    </source>
</evidence>
<keyword evidence="3" id="KW-1185">Reference proteome</keyword>